<protein>
    <submittedName>
        <fullName evidence="3">DAGKc domain-containing protein</fullName>
    </submittedName>
</protein>
<dbReference type="GO" id="GO:0004143">
    <property type="term" value="F:ATP-dependent diacylglycerol kinase activity"/>
    <property type="evidence" value="ECO:0007669"/>
    <property type="project" value="InterPro"/>
</dbReference>
<dbReference type="InterPro" id="IPR037607">
    <property type="entry name" value="DGK"/>
</dbReference>
<feature type="transmembrane region" description="Helical" evidence="1">
    <location>
        <begin position="6"/>
        <end position="24"/>
    </location>
</feature>
<dbReference type="GO" id="GO:0007165">
    <property type="term" value="P:signal transduction"/>
    <property type="evidence" value="ECO:0007669"/>
    <property type="project" value="InterPro"/>
</dbReference>
<keyword evidence="1" id="KW-0812">Transmembrane</keyword>
<name>A0A1I7WWY3_HETBA</name>
<evidence type="ECO:0000313" key="2">
    <source>
        <dbReference type="Proteomes" id="UP000095283"/>
    </source>
</evidence>
<accession>A0A1I7WWY3</accession>
<evidence type="ECO:0000313" key="3">
    <source>
        <dbReference type="WBParaSite" id="Hba_09737"/>
    </source>
</evidence>
<keyword evidence="2" id="KW-1185">Reference proteome</keyword>
<dbReference type="GO" id="GO:0016020">
    <property type="term" value="C:membrane"/>
    <property type="evidence" value="ECO:0007669"/>
    <property type="project" value="TreeGrafter"/>
</dbReference>
<feature type="transmembrane region" description="Helical" evidence="1">
    <location>
        <begin position="55"/>
        <end position="80"/>
    </location>
</feature>
<dbReference type="Proteomes" id="UP000095283">
    <property type="component" value="Unplaced"/>
</dbReference>
<evidence type="ECO:0000256" key="1">
    <source>
        <dbReference type="SAM" id="Phobius"/>
    </source>
</evidence>
<dbReference type="WBParaSite" id="Hba_09737">
    <property type="protein sequence ID" value="Hba_09737"/>
    <property type="gene ID" value="Hba_09737"/>
</dbReference>
<feature type="transmembrane region" description="Helical" evidence="1">
    <location>
        <begin position="92"/>
        <end position="111"/>
    </location>
</feature>
<keyword evidence="1" id="KW-0472">Membrane</keyword>
<dbReference type="AlphaFoldDB" id="A0A1I7WWY3"/>
<sequence length="250" mass="28561">MDIYEEFVVAFFFIVVTSLVIFGFRKLLENRKRKSVNDASLSKSRFLVTLTQTDFVVCVMSCAVVVWGYKIFGVLGLYVFYSMEQEKDAQHIIFKLGWYLFCFNIGVYRCIRVVHTHCRLKVPEICDLGELRLSLILPQSVITRKSGNRNQRMVCYICCLDSFMYTVFQINCLIFDIVQPVIESLTSIDIDGWRPIIVIINPKSGSGSGKAILKAFRSYLHPVQVLLYLLNIIFSNSMGRSGGVVSSVLR</sequence>
<keyword evidence="1" id="KW-1133">Transmembrane helix</keyword>
<organism evidence="2 3">
    <name type="scientific">Heterorhabditis bacteriophora</name>
    <name type="common">Entomopathogenic nematode worm</name>
    <dbReference type="NCBI Taxonomy" id="37862"/>
    <lineage>
        <taxon>Eukaryota</taxon>
        <taxon>Metazoa</taxon>
        <taxon>Ecdysozoa</taxon>
        <taxon>Nematoda</taxon>
        <taxon>Chromadorea</taxon>
        <taxon>Rhabditida</taxon>
        <taxon>Rhabditina</taxon>
        <taxon>Rhabditomorpha</taxon>
        <taxon>Strongyloidea</taxon>
        <taxon>Heterorhabditidae</taxon>
        <taxon>Heterorhabditis</taxon>
    </lineage>
</organism>
<proteinExistence type="predicted"/>
<dbReference type="PANTHER" id="PTHR11255">
    <property type="entry name" value="DIACYLGLYCEROL KINASE"/>
    <property type="match status" value="1"/>
</dbReference>
<reference evidence="3" key="1">
    <citation type="submission" date="2016-11" db="UniProtKB">
        <authorList>
            <consortium name="WormBaseParasite"/>
        </authorList>
    </citation>
    <scope>IDENTIFICATION</scope>
</reference>
<dbReference type="PANTHER" id="PTHR11255:SF118">
    <property type="entry name" value="DIACYLGLYCEROL KINASE EPSILON"/>
    <property type="match status" value="1"/>
</dbReference>